<dbReference type="GO" id="GO:0004497">
    <property type="term" value="F:monooxygenase activity"/>
    <property type="evidence" value="ECO:0007669"/>
    <property type="project" value="UniProtKB-KW"/>
</dbReference>
<name>A0A6M2CW94_RHIMP</name>
<evidence type="ECO:0000256" key="9">
    <source>
        <dbReference type="RuleBase" id="RU000461"/>
    </source>
</evidence>
<comment type="cofactor">
    <cofactor evidence="1 8">
        <name>heme</name>
        <dbReference type="ChEBI" id="CHEBI:30413"/>
    </cofactor>
</comment>
<dbReference type="InterPro" id="IPR036396">
    <property type="entry name" value="Cyt_P450_sf"/>
</dbReference>
<dbReference type="PRINTS" id="PR00385">
    <property type="entry name" value="P450"/>
</dbReference>
<feature type="binding site" description="axial binding residue" evidence="8">
    <location>
        <position position="470"/>
    </location>
    <ligand>
        <name>heme</name>
        <dbReference type="ChEBI" id="CHEBI:30413"/>
    </ligand>
    <ligandPart>
        <name>Fe</name>
        <dbReference type="ChEBI" id="CHEBI:18248"/>
    </ligandPart>
</feature>
<evidence type="ECO:0000256" key="2">
    <source>
        <dbReference type="ARBA" id="ARBA00010617"/>
    </source>
</evidence>
<evidence type="ECO:0000256" key="6">
    <source>
        <dbReference type="ARBA" id="ARBA00023004"/>
    </source>
</evidence>
<dbReference type="PANTHER" id="PTHR24279">
    <property type="entry name" value="CYTOCHROME P450"/>
    <property type="match status" value="1"/>
</dbReference>
<dbReference type="GO" id="GO:0016705">
    <property type="term" value="F:oxidoreductase activity, acting on paired donors, with incorporation or reduction of molecular oxygen"/>
    <property type="evidence" value="ECO:0007669"/>
    <property type="project" value="InterPro"/>
</dbReference>
<dbReference type="AlphaFoldDB" id="A0A6M2CW94"/>
<proteinExistence type="inferred from homology"/>
<protein>
    <submittedName>
        <fullName evidence="10">Putative cytochrome</fullName>
    </submittedName>
</protein>
<keyword evidence="7 9" id="KW-0503">Monooxygenase</keyword>
<keyword evidence="3 8" id="KW-0349">Heme</keyword>
<evidence type="ECO:0000256" key="5">
    <source>
        <dbReference type="ARBA" id="ARBA00023002"/>
    </source>
</evidence>
<dbReference type="OrthoDB" id="3945418at2759"/>
<evidence type="ECO:0000256" key="7">
    <source>
        <dbReference type="ARBA" id="ARBA00023033"/>
    </source>
</evidence>
<dbReference type="InterPro" id="IPR050479">
    <property type="entry name" value="CYP11_CYP27_families"/>
</dbReference>
<keyword evidence="6 8" id="KW-0408">Iron</keyword>
<dbReference type="FunFam" id="1.10.630.10:FF:000006">
    <property type="entry name" value="Cytochrome P450 302a1, mitochondrial"/>
    <property type="match status" value="1"/>
</dbReference>
<comment type="similarity">
    <text evidence="2 9">Belongs to the cytochrome P450 family.</text>
</comment>
<organism evidence="10">
    <name type="scientific">Rhipicephalus microplus</name>
    <name type="common">Cattle tick</name>
    <name type="synonym">Boophilus microplus</name>
    <dbReference type="NCBI Taxonomy" id="6941"/>
    <lineage>
        <taxon>Eukaryota</taxon>
        <taxon>Metazoa</taxon>
        <taxon>Ecdysozoa</taxon>
        <taxon>Arthropoda</taxon>
        <taxon>Chelicerata</taxon>
        <taxon>Arachnida</taxon>
        <taxon>Acari</taxon>
        <taxon>Parasitiformes</taxon>
        <taxon>Ixodida</taxon>
        <taxon>Ixodoidea</taxon>
        <taxon>Ixodidae</taxon>
        <taxon>Rhipicephalinae</taxon>
        <taxon>Rhipicephalus</taxon>
        <taxon>Boophilus</taxon>
    </lineage>
</organism>
<dbReference type="InterPro" id="IPR002401">
    <property type="entry name" value="Cyt_P450_E_grp-I"/>
</dbReference>
<dbReference type="CDD" id="cd11054">
    <property type="entry name" value="CYP24A1-like"/>
    <property type="match status" value="1"/>
</dbReference>
<evidence type="ECO:0000256" key="4">
    <source>
        <dbReference type="ARBA" id="ARBA00022723"/>
    </source>
</evidence>
<accession>A0A6M2CW94</accession>
<evidence type="ECO:0000256" key="8">
    <source>
        <dbReference type="PIRSR" id="PIRSR602401-1"/>
    </source>
</evidence>
<dbReference type="EMBL" id="GHWJ01004700">
    <property type="protein sequence ID" value="NOV37437.1"/>
    <property type="molecule type" value="Transcribed_RNA"/>
</dbReference>
<dbReference type="InterPro" id="IPR017972">
    <property type="entry name" value="Cyt_P450_CS"/>
</dbReference>
<dbReference type="VEuPathDB" id="VectorBase:LOC119163897"/>
<dbReference type="InterPro" id="IPR001128">
    <property type="entry name" value="Cyt_P450"/>
</dbReference>
<evidence type="ECO:0000256" key="3">
    <source>
        <dbReference type="ARBA" id="ARBA00022617"/>
    </source>
</evidence>
<dbReference type="PRINTS" id="PR00463">
    <property type="entry name" value="EP450I"/>
</dbReference>
<keyword evidence="4 8" id="KW-0479">Metal-binding</keyword>
<dbReference type="SUPFAM" id="SSF48264">
    <property type="entry name" value="Cytochrome P450"/>
    <property type="match status" value="1"/>
</dbReference>
<dbReference type="PANTHER" id="PTHR24279:SF120">
    <property type="entry name" value="CYTOCHROME P450"/>
    <property type="match status" value="1"/>
</dbReference>
<dbReference type="PROSITE" id="PS00086">
    <property type="entry name" value="CYTOCHROME_P450"/>
    <property type="match status" value="1"/>
</dbReference>
<reference evidence="10" key="1">
    <citation type="submission" date="2019-09" db="EMBL/GenBank/DDBJ databases">
        <title>Organ-specific transcriptomic study of the physiology of the cattle tick, Rhipicephalus microplus.</title>
        <authorList>
            <person name="Tirloni L."/>
            <person name="Braz G."/>
            <person name="Gandara A.C.P."/>
            <person name="Sabadin G.A."/>
            <person name="da Silva R.M."/>
            <person name="Guizzo M.G."/>
            <person name="Machado J.A."/>
            <person name="Costa E.P."/>
            <person name="Gomes H.F."/>
            <person name="Moraes J."/>
            <person name="Mota M.B.S."/>
            <person name="Mesquita R.D."/>
            <person name="Alvarenga P.H."/>
            <person name="Alves F."/>
            <person name="Seixas A."/>
            <person name="da Fonseca R.N."/>
            <person name="Fogaca A."/>
            <person name="Logullo C."/>
            <person name="Tanaka A."/>
            <person name="Daffre S."/>
            <person name="Termignoni C."/>
            <person name="Vaz I.S.Jr."/>
            <person name="Oliveira P.L."/>
            <person name="Ribeiro J.M."/>
        </authorList>
    </citation>
    <scope>NUCLEOTIDE SEQUENCE</scope>
    <source>
        <strain evidence="10">Porto Alegre</strain>
    </source>
</reference>
<dbReference type="GO" id="GO:0020037">
    <property type="term" value="F:heme binding"/>
    <property type="evidence" value="ECO:0007669"/>
    <property type="project" value="InterPro"/>
</dbReference>
<dbReference type="Gene3D" id="1.10.630.10">
    <property type="entry name" value="Cytochrome P450"/>
    <property type="match status" value="1"/>
</dbReference>
<keyword evidence="5 9" id="KW-0560">Oxidoreductase</keyword>
<sequence>MLLSAACRQGIRTALQTCKQCFSLSSSRYGDGLTFAKPFSEVPGILSLPIVGSSWIYFPIVGRYNIRKQNEAAWDMYQRYGPVVGEQLPGRRVLVHLFNADDIRTLYQEEGRKPYRMGALPFKLYHTERKEYFANAGILNAQKEEWHQIRSVVQPCTFRPRTIQLYAEAMGHIAEDAVELIASDRDENGDVSDCYKIMQRWALESVMFVSMDRRLGLLVNPLPPESDAAGLLNGIFTLFSCMDELVTRFPYYRYFTTPTIRRFQQAGDYLVSRMFHMMKEAAEEDESKHDSSQNCTILRHLYNQQKMDFKEMFTFLHDFVVGGTDTTSGAATYTLYRLAMNLEAQEKARQEVLAATKDCPGTFPAHIHDQLHYVRACIKEALRFHPIVPGVNRKINHDVVMSGYLIPANTVLRTEPFVAGRLEENFTRASEFLPERWLRSSDDNSQKTSDGSWQLHPFASLPFSIGPRMCIGRRVAEMEITILVAQVLKRYRVENHHGDIGFLTQFTAKPERPARFRFVELGNTVT</sequence>
<dbReference type="Pfam" id="PF00067">
    <property type="entry name" value="p450"/>
    <property type="match status" value="1"/>
</dbReference>
<dbReference type="GO" id="GO:0005506">
    <property type="term" value="F:iron ion binding"/>
    <property type="evidence" value="ECO:0007669"/>
    <property type="project" value="InterPro"/>
</dbReference>
<evidence type="ECO:0000313" key="10">
    <source>
        <dbReference type="EMBL" id="NOV37437.1"/>
    </source>
</evidence>
<evidence type="ECO:0000256" key="1">
    <source>
        <dbReference type="ARBA" id="ARBA00001971"/>
    </source>
</evidence>